<gene>
    <name evidence="2" type="ORF">AFUS01_LOCUS2270</name>
</gene>
<keyword evidence="1" id="KW-0812">Transmembrane</keyword>
<accession>A0A8J2J5D5</accession>
<dbReference type="EMBL" id="CAJVCH010012901">
    <property type="protein sequence ID" value="CAG7673305.1"/>
    <property type="molecule type" value="Genomic_DNA"/>
</dbReference>
<evidence type="ECO:0000256" key="1">
    <source>
        <dbReference type="SAM" id="Phobius"/>
    </source>
</evidence>
<keyword evidence="3" id="KW-1185">Reference proteome</keyword>
<evidence type="ECO:0000313" key="2">
    <source>
        <dbReference type="EMBL" id="CAG7673305.1"/>
    </source>
</evidence>
<sequence>MSVLMELIYHDVYRKSGLQDTILSKRMEERQICCCGARTWTLVIGWLQIIGSVLGLLVMGFVSFLGMILYDLQHPITNLNAVLVAILIIAILSAAIALYILGIVMAIFLIRGCKDKNLRQINSWIIYAKITAVIYAGVLRSMKNKSVRKLSNIV</sequence>
<name>A0A8J2J5D5_9HEXA</name>
<protein>
    <submittedName>
        <fullName evidence="2">Uncharacterized protein</fullName>
    </submittedName>
</protein>
<organism evidence="2 3">
    <name type="scientific">Allacma fusca</name>
    <dbReference type="NCBI Taxonomy" id="39272"/>
    <lineage>
        <taxon>Eukaryota</taxon>
        <taxon>Metazoa</taxon>
        <taxon>Ecdysozoa</taxon>
        <taxon>Arthropoda</taxon>
        <taxon>Hexapoda</taxon>
        <taxon>Collembola</taxon>
        <taxon>Symphypleona</taxon>
        <taxon>Sminthuridae</taxon>
        <taxon>Allacma</taxon>
    </lineage>
</organism>
<feature type="transmembrane region" description="Helical" evidence="1">
    <location>
        <begin position="121"/>
        <end position="139"/>
    </location>
</feature>
<dbReference type="AlphaFoldDB" id="A0A8J2J5D5"/>
<evidence type="ECO:0000313" key="3">
    <source>
        <dbReference type="Proteomes" id="UP000708208"/>
    </source>
</evidence>
<proteinExistence type="predicted"/>
<comment type="caution">
    <text evidence="2">The sequence shown here is derived from an EMBL/GenBank/DDBJ whole genome shotgun (WGS) entry which is preliminary data.</text>
</comment>
<reference evidence="2" key="1">
    <citation type="submission" date="2021-06" db="EMBL/GenBank/DDBJ databases">
        <authorList>
            <person name="Hodson N. C."/>
            <person name="Mongue J. A."/>
            <person name="Jaron S. K."/>
        </authorList>
    </citation>
    <scope>NUCLEOTIDE SEQUENCE</scope>
</reference>
<feature type="transmembrane region" description="Helical" evidence="1">
    <location>
        <begin position="82"/>
        <end position="109"/>
    </location>
</feature>
<dbReference type="OrthoDB" id="8118226at2759"/>
<dbReference type="Proteomes" id="UP000708208">
    <property type="component" value="Unassembled WGS sequence"/>
</dbReference>
<keyword evidence="1" id="KW-0472">Membrane</keyword>
<keyword evidence="1" id="KW-1133">Transmembrane helix</keyword>
<feature type="transmembrane region" description="Helical" evidence="1">
    <location>
        <begin position="46"/>
        <end position="70"/>
    </location>
</feature>